<dbReference type="Proteomes" id="UP000000600">
    <property type="component" value="Unassembled WGS sequence"/>
</dbReference>
<reference evidence="3 4" key="1">
    <citation type="journal article" date="2006" name="Nature">
        <title>Global trends of whole-genome duplications revealed by the ciliate Paramecium tetraurelia.</title>
        <authorList>
            <consortium name="Genoscope"/>
            <person name="Aury J.-M."/>
            <person name="Jaillon O."/>
            <person name="Duret L."/>
            <person name="Noel B."/>
            <person name="Jubin C."/>
            <person name="Porcel B.M."/>
            <person name="Segurens B."/>
            <person name="Daubin V."/>
            <person name="Anthouard V."/>
            <person name="Aiach N."/>
            <person name="Arnaiz O."/>
            <person name="Billaut A."/>
            <person name="Beisson J."/>
            <person name="Blanc I."/>
            <person name="Bouhouche K."/>
            <person name="Camara F."/>
            <person name="Duharcourt S."/>
            <person name="Guigo R."/>
            <person name="Gogendeau D."/>
            <person name="Katinka M."/>
            <person name="Keller A.-M."/>
            <person name="Kissmehl R."/>
            <person name="Klotz C."/>
            <person name="Koll F."/>
            <person name="Le Moue A."/>
            <person name="Lepere C."/>
            <person name="Malinsky S."/>
            <person name="Nowacki M."/>
            <person name="Nowak J.K."/>
            <person name="Plattner H."/>
            <person name="Poulain J."/>
            <person name="Ruiz F."/>
            <person name="Serrano V."/>
            <person name="Zagulski M."/>
            <person name="Dessen P."/>
            <person name="Betermier M."/>
            <person name="Weissenbach J."/>
            <person name="Scarpelli C."/>
            <person name="Schachter V."/>
            <person name="Sperling L."/>
            <person name="Meyer E."/>
            <person name="Cohen J."/>
            <person name="Wincker P."/>
        </authorList>
    </citation>
    <scope>NUCLEOTIDE SEQUENCE [LARGE SCALE GENOMIC DNA]</scope>
    <source>
        <strain evidence="3 4">Stock d4-2</strain>
    </source>
</reference>
<dbReference type="GO" id="GO:0003723">
    <property type="term" value="F:RNA binding"/>
    <property type="evidence" value="ECO:0000318"/>
    <property type="project" value="GO_Central"/>
</dbReference>
<dbReference type="EMBL" id="CT868064">
    <property type="protein sequence ID" value="CAK69081.1"/>
    <property type="molecule type" value="Genomic_DNA"/>
</dbReference>
<dbReference type="OMA" id="NKKWSKF"/>
<dbReference type="HOGENOM" id="CLU_1021030_0_0_1"/>
<evidence type="ECO:0000256" key="1">
    <source>
        <dbReference type="ARBA" id="ARBA00022884"/>
    </source>
</evidence>
<dbReference type="InParanoid" id="A0CE64"/>
<dbReference type="KEGG" id="ptm:GSPATT00037517001"/>
<protein>
    <recommendedName>
        <fullName evidence="2">Mei2-like C-terminal RNA recognition motif domain-containing protein</fullName>
    </recommendedName>
</protein>
<keyword evidence="4" id="KW-1185">Reference proteome</keyword>
<proteinExistence type="predicted"/>
<evidence type="ECO:0000313" key="4">
    <source>
        <dbReference type="Proteomes" id="UP000000600"/>
    </source>
</evidence>
<dbReference type="Pfam" id="PF04059">
    <property type="entry name" value="RRM_2"/>
    <property type="match status" value="1"/>
</dbReference>
<dbReference type="SUPFAM" id="SSF54928">
    <property type="entry name" value="RNA-binding domain, RBD"/>
    <property type="match status" value="1"/>
</dbReference>
<dbReference type="AlphaFoldDB" id="A0CE64"/>
<evidence type="ECO:0000313" key="3">
    <source>
        <dbReference type="EMBL" id="CAK69081.1"/>
    </source>
</evidence>
<dbReference type="RefSeq" id="XP_001436478.1">
    <property type="nucleotide sequence ID" value="XM_001436441.1"/>
</dbReference>
<gene>
    <name evidence="3" type="ORF">GSPATT00037517001</name>
</gene>
<accession>A0CE64</accession>
<dbReference type="GeneID" id="5022263"/>
<dbReference type="InterPro" id="IPR007201">
    <property type="entry name" value="Mei2-like_Rrm_C"/>
</dbReference>
<feature type="domain" description="Mei2-like C-terminal RNA recognition motif" evidence="2">
    <location>
        <begin position="153"/>
        <end position="249"/>
    </location>
</feature>
<sequence length="276" mass="32524">MKPIVFRIDPNVLSQFVKPTGQKKEVASQMSQVQDCLKQLNIDDDEDVDQFTNQQPSQPVIKNRSRTLYSNGSTLPETLSKHSNQQIPEMNLSISGSSLGWDEVFSSTMPTSFQMFQFKNKRRYEPQQQTTQFQIQLQNVKYIIMGKIPKDNRTTLMIKNIPNKYSQPLLLEEIDCNNKNTYNFFYLPIDFTNKCNVGYAFINFYDSLDIPKFYLEFHNKKWSKFNSEKICQITYARIQGVEELQGHFQYSTIMQEKDRRLKPIFKQSSEQKLKRK</sequence>
<organism evidence="3 4">
    <name type="scientific">Paramecium tetraurelia</name>
    <dbReference type="NCBI Taxonomy" id="5888"/>
    <lineage>
        <taxon>Eukaryota</taxon>
        <taxon>Sar</taxon>
        <taxon>Alveolata</taxon>
        <taxon>Ciliophora</taxon>
        <taxon>Intramacronucleata</taxon>
        <taxon>Oligohymenophorea</taxon>
        <taxon>Peniculida</taxon>
        <taxon>Parameciidae</taxon>
        <taxon>Paramecium</taxon>
    </lineage>
</organism>
<dbReference type="GO" id="GO:1990904">
    <property type="term" value="C:ribonucleoprotein complex"/>
    <property type="evidence" value="ECO:0000318"/>
    <property type="project" value="GO_Central"/>
</dbReference>
<dbReference type="eggNOG" id="KOG4660">
    <property type="taxonomic scope" value="Eukaryota"/>
</dbReference>
<dbReference type="InterPro" id="IPR035979">
    <property type="entry name" value="RBD_domain_sf"/>
</dbReference>
<evidence type="ECO:0000259" key="2">
    <source>
        <dbReference type="Pfam" id="PF04059"/>
    </source>
</evidence>
<dbReference type="PANTHER" id="PTHR23189">
    <property type="entry name" value="RNA RECOGNITION MOTIF-CONTAINING"/>
    <property type="match status" value="1"/>
</dbReference>
<name>A0CE64_PARTE</name>
<keyword evidence="1" id="KW-0694">RNA-binding</keyword>
<dbReference type="OrthoDB" id="417481at2759"/>